<gene>
    <name evidence="1" type="ORF">DFP72DRAFT_1083238</name>
</gene>
<proteinExistence type="predicted"/>
<dbReference type="AlphaFoldDB" id="A0A8H6LUW1"/>
<evidence type="ECO:0000313" key="2">
    <source>
        <dbReference type="Proteomes" id="UP000521943"/>
    </source>
</evidence>
<dbReference type="EMBL" id="JACGCI010000222">
    <property type="protein sequence ID" value="KAF6741677.1"/>
    <property type="molecule type" value="Genomic_DNA"/>
</dbReference>
<dbReference type="Proteomes" id="UP000521943">
    <property type="component" value="Unassembled WGS sequence"/>
</dbReference>
<comment type="caution">
    <text evidence="1">The sequence shown here is derived from an EMBL/GenBank/DDBJ whole genome shotgun (WGS) entry which is preliminary data.</text>
</comment>
<accession>A0A8H6LUW1</accession>
<protein>
    <submittedName>
        <fullName evidence="1">Uncharacterized protein</fullName>
    </submittedName>
</protein>
<reference evidence="1 2" key="1">
    <citation type="submission" date="2020-07" db="EMBL/GenBank/DDBJ databases">
        <title>Comparative genomics of pyrophilous fungi reveals a link between fire events and developmental genes.</title>
        <authorList>
            <consortium name="DOE Joint Genome Institute"/>
            <person name="Steindorff A.S."/>
            <person name="Carver A."/>
            <person name="Calhoun S."/>
            <person name="Stillman K."/>
            <person name="Liu H."/>
            <person name="Lipzen A."/>
            <person name="Pangilinan J."/>
            <person name="Labutti K."/>
            <person name="Bruns T.D."/>
            <person name="Grigoriev I.V."/>
        </authorList>
    </citation>
    <scope>NUCLEOTIDE SEQUENCE [LARGE SCALE GENOMIC DNA]</scope>
    <source>
        <strain evidence="1 2">CBS 144469</strain>
    </source>
</reference>
<sequence length="172" mass="18826">MPVHSESQITADAITRTGYELALLLNIIENIKKRYANGVPDADRLYNHLDLLCPSTQQNDGNGAAMTMSAIINMILTPATGSSILSALIDDNEPVKYWHVVAVGRQPGVFHGTLSDIQPNVEGLPEPSITSYVEEGPANAAYLKALQNGRVEEIVLEHRRRVLVDIKHVFAD</sequence>
<evidence type="ECO:0000313" key="1">
    <source>
        <dbReference type="EMBL" id="KAF6741677.1"/>
    </source>
</evidence>
<keyword evidence="2" id="KW-1185">Reference proteome</keyword>
<name>A0A8H6LUW1_9AGAR</name>
<organism evidence="1 2">
    <name type="scientific">Ephemerocybe angulata</name>
    <dbReference type="NCBI Taxonomy" id="980116"/>
    <lineage>
        <taxon>Eukaryota</taxon>
        <taxon>Fungi</taxon>
        <taxon>Dikarya</taxon>
        <taxon>Basidiomycota</taxon>
        <taxon>Agaricomycotina</taxon>
        <taxon>Agaricomycetes</taxon>
        <taxon>Agaricomycetidae</taxon>
        <taxon>Agaricales</taxon>
        <taxon>Agaricineae</taxon>
        <taxon>Psathyrellaceae</taxon>
        <taxon>Ephemerocybe</taxon>
    </lineage>
</organism>